<evidence type="ECO:0000256" key="3">
    <source>
        <dbReference type="ARBA" id="ARBA00022692"/>
    </source>
</evidence>
<evidence type="ECO:0000313" key="12">
    <source>
        <dbReference type="EMBL" id="KAF6463643.1"/>
    </source>
</evidence>
<dbReference type="PROSITE" id="PS50929">
    <property type="entry name" value="ABC_TM1F"/>
    <property type="match status" value="1"/>
</dbReference>
<gene>
    <name evidence="12" type="ORF">HJG63_000057</name>
</gene>
<sequence>MPIMNVLMYVHHLKITHLCIDTCTFLYSEMCVHIYDTCSFTHILPLRHSFSPHILAHTCARTHAHKLCTHTLCALCLSSAALLVYWTLAFITKTIKFVKFYDHDIGFSQLRFCLTGLLVILYGMLLLVEVNVIRVRRYIFFKTPREVKPPEDLQDLGVRFLQPFVNLLSKGTYWWMNAFIKTAHKKPIDLRAIGKLPIAMRALTNYRRLREAFDVQAQKDTHSPQGARAIWRALCHAFGRRLVLSSTFRILADLLSFAGPLCIFGIVDHLGKENRVFQPKTQFLGVYFVSSQEFLANAYVLAVLLFLALLLQRTFLQASYYVAIETGINLRGAIQTKIYNKIMHLSTSNLSMGEMTAGQICNLVAIDTNQLMWFFFLCPNLWAMPVQVRDMCLGRDGKGDTKPESAGTYSVSRS</sequence>
<dbReference type="GO" id="GO:0008281">
    <property type="term" value="F:sulfonylurea receptor activity"/>
    <property type="evidence" value="ECO:0007669"/>
    <property type="project" value="InterPro"/>
</dbReference>
<feature type="transmembrane region" description="Helical" evidence="10">
    <location>
        <begin position="108"/>
        <end position="128"/>
    </location>
</feature>
<dbReference type="GO" id="GO:0140359">
    <property type="term" value="F:ABC-type transporter activity"/>
    <property type="evidence" value="ECO:0007669"/>
    <property type="project" value="InterPro"/>
</dbReference>
<dbReference type="Gene3D" id="1.20.1560.10">
    <property type="entry name" value="ABC transporter type 1, transmembrane domain"/>
    <property type="match status" value="1"/>
</dbReference>
<feature type="transmembrane region" description="Helical" evidence="10">
    <location>
        <begin position="67"/>
        <end position="88"/>
    </location>
</feature>
<dbReference type="GO" id="GO:0006813">
    <property type="term" value="P:potassium ion transport"/>
    <property type="evidence" value="ECO:0007669"/>
    <property type="project" value="InterPro"/>
</dbReference>
<dbReference type="PANTHER" id="PTHR24223">
    <property type="entry name" value="ATP-BINDING CASSETTE SUB-FAMILY C"/>
    <property type="match status" value="1"/>
</dbReference>
<keyword evidence="6" id="KW-0067">ATP-binding</keyword>
<proteinExistence type="inferred from homology"/>
<protein>
    <submittedName>
        <fullName evidence="12">ATP binding cassette subfamily C member 8</fullName>
    </submittedName>
</protein>
<organism evidence="12 13">
    <name type="scientific">Rousettus aegyptiacus</name>
    <name type="common">Egyptian fruit bat</name>
    <name type="synonym">Pteropus aegyptiacus</name>
    <dbReference type="NCBI Taxonomy" id="9407"/>
    <lineage>
        <taxon>Eukaryota</taxon>
        <taxon>Metazoa</taxon>
        <taxon>Chordata</taxon>
        <taxon>Craniata</taxon>
        <taxon>Vertebrata</taxon>
        <taxon>Euteleostomi</taxon>
        <taxon>Mammalia</taxon>
        <taxon>Eutheria</taxon>
        <taxon>Laurasiatheria</taxon>
        <taxon>Chiroptera</taxon>
        <taxon>Yinpterochiroptera</taxon>
        <taxon>Pteropodoidea</taxon>
        <taxon>Pteropodidae</taxon>
        <taxon>Rousettinae</taxon>
        <taxon>Rousettus</taxon>
    </lineage>
</organism>
<comment type="caution">
    <text evidence="12">The sequence shown here is derived from an EMBL/GenBank/DDBJ whole genome shotgun (WGS) entry which is preliminary data.</text>
</comment>
<evidence type="ECO:0000256" key="1">
    <source>
        <dbReference type="ARBA" id="ARBA00009726"/>
    </source>
</evidence>
<evidence type="ECO:0000259" key="11">
    <source>
        <dbReference type="PROSITE" id="PS50929"/>
    </source>
</evidence>
<dbReference type="InterPro" id="IPR011527">
    <property type="entry name" value="ABC1_TM_dom"/>
</dbReference>
<dbReference type="GO" id="GO:0016020">
    <property type="term" value="C:membrane"/>
    <property type="evidence" value="ECO:0007669"/>
    <property type="project" value="InterPro"/>
</dbReference>
<dbReference type="GO" id="GO:0005524">
    <property type="term" value="F:ATP binding"/>
    <property type="evidence" value="ECO:0007669"/>
    <property type="project" value="UniProtKB-KW"/>
</dbReference>
<evidence type="ECO:0000256" key="8">
    <source>
        <dbReference type="ARBA" id="ARBA00023136"/>
    </source>
</evidence>
<dbReference type="InterPro" id="IPR036640">
    <property type="entry name" value="ABC1_TM_sf"/>
</dbReference>
<keyword evidence="5" id="KW-0547">Nucleotide-binding</keyword>
<dbReference type="EMBL" id="JACASE010000005">
    <property type="protein sequence ID" value="KAF6463643.1"/>
    <property type="molecule type" value="Genomic_DNA"/>
</dbReference>
<dbReference type="PRINTS" id="PR01092">
    <property type="entry name" value="SULFNYLUREAR"/>
</dbReference>
<keyword evidence="3 10" id="KW-0812">Transmembrane</keyword>
<keyword evidence="2" id="KW-0813">Transport</keyword>
<dbReference type="AlphaFoldDB" id="A0A7J8GUD9"/>
<dbReference type="Proteomes" id="UP000593571">
    <property type="component" value="Unassembled WGS sequence"/>
</dbReference>
<evidence type="ECO:0000256" key="4">
    <source>
        <dbReference type="ARBA" id="ARBA00022737"/>
    </source>
</evidence>
<evidence type="ECO:0000313" key="13">
    <source>
        <dbReference type="Proteomes" id="UP000593571"/>
    </source>
</evidence>
<dbReference type="Pfam" id="PF00664">
    <property type="entry name" value="ABC_membrane"/>
    <property type="match status" value="1"/>
</dbReference>
<evidence type="ECO:0000256" key="6">
    <source>
        <dbReference type="ARBA" id="ARBA00022840"/>
    </source>
</evidence>
<accession>A0A7J8GUD9</accession>
<keyword evidence="8 10" id="KW-0472">Membrane</keyword>
<keyword evidence="4" id="KW-0677">Repeat</keyword>
<comment type="similarity">
    <text evidence="1">Belongs to the ABC transporter superfamily. ABCC family. Conjugate transporter (TC 3.A.1.208) subfamily.</text>
</comment>
<evidence type="ECO:0000256" key="7">
    <source>
        <dbReference type="ARBA" id="ARBA00022989"/>
    </source>
</evidence>
<dbReference type="InterPro" id="IPR000388">
    <property type="entry name" value="ABCC8/9"/>
</dbReference>
<reference evidence="12 13" key="1">
    <citation type="journal article" date="2020" name="Nature">
        <title>Six reference-quality genomes reveal evolution of bat adaptations.</title>
        <authorList>
            <person name="Jebb D."/>
            <person name="Huang Z."/>
            <person name="Pippel M."/>
            <person name="Hughes G.M."/>
            <person name="Lavrichenko K."/>
            <person name="Devanna P."/>
            <person name="Winkler S."/>
            <person name="Jermiin L.S."/>
            <person name="Skirmuntt E.C."/>
            <person name="Katzourakis A."/>
            <person name="Burkitt-Gray L."/>
            <person name="Ray D.A."/>
            <person name="Sullivan K.A.M."/>
            <person name="Roscito J.G."/>
            <person name="Kirilenko B.M."/>
            <person name="Davalos L.M."/>
            <person name="Corthals A.P."/>
            <person name="Power M.L."/>
            <person name="Jones G."/>
            <person name="Ransome R.D."/>
            <person name="Dechmann D.K.N."/>
            <person name="Locatelli A.G."/>
            <person name="Puechmaille S.J."/>
            <person name="Fedrigo O."/>
            <person name="Jarvis E.D."/>
            <person name="Hiller M."/>
            <person name="Vernes S.C."/>
            <person name="Myers E.W."/>
            <person name="Teeling E.C."/>
        </authorList>
    </citation>
    <scope>NUCLEOTIDE SEQUENCE [LARGE SCALE GENOMIC DNA]</scope>
    <source>
        <strain evidence="12">MRouAeg1</strain>
        <tissue evidence="12">Muscle</tissue>
    </source>
</reference>
<feature type="transmembrane region" description="Helical" evidence="10">
    <location>
        <begin position="294"/>
        <end position="311"/>
    </location>
</feature>
<feature type="domain" description="ABC transmembrane type-1" evidence="11">
    <location>
        <begin position="243"/>
        <end position="388"/>
    </location>
</feature>
<dbReference type="FunFam" id="1.20.1560.10:FF:000416">
    <property type="entry name" value="ATP-binding cassette sub-family C member 8"/>
    <property type="match status" value="1"/>
</dbReference>
<dbReference type="PANTHER" id="PTHR24223:SF187">
    <property type="entry name" value="ATP-BINDING CASSETTE SUB-FAMILY C MEMBER 8"/>
    <property type="match status" value="1"/>
</dbReference>
<feature type="transmembrane region" description="Helical" evidence="10">
    <location>
        <begin position="250"/>
        <end position="267"/>
    </location>
</feature>
<dbReference type="InterPro" id="IPR050173">
    <property type="entry name" value="ABC_transporter_C-like"/>
</dbReference>
<evidence type="ECO:0000256" key="9">
    <source>
        <dbReference type="ARBA" id="ARBA00023180"/>
    </source>
</evidence>
<keyword evidence="9" id="KW-0325">Glycoprotein</keyword>
<evidence type="ECO:0000256" key="5">
    <source>
        <dbReference type="ARBA" id="ARBA00022741"/>
    </source>
</evidence>
<keyword evidence="13" id="KW-1185">Reference proteome</keyword>
<dbReference type="SUPFAM" id="SSF90123">
    <property type="entry name" value="ABC transporter transmembrane region"/>
    <property type="match status" value="1"/>
</dbReference>
<name>A0A7J8GUD9_ROUAE</name>
<keyword evidence="7 10" id="KW-1133">Transmembrane helix</keyword>
<evidence type="ECO:0000256" key="10">
    <source>
        <dbReference type="SAM" id="Phobius"/>
    </source>
</evidence>
<evidence type="ECO:0000256" key="2">
    <source>
        <dbReference type="ARBA" id="ARBA00022448"/>
    </source>
</evidence>